<dbReference type="Pfam" id="PF03466">
    <property type="entry name" value="LysR_substrate"/>
    <property type="match status" value="1"/>
</dbReference>
<dbReference type="CDD" id="cd08414">
    <property type="entry name" value="PBP2_LTTR_aromatics_like"/>
    <property type="match status" value="1"/>
</dbReference>
<dbReference type="GO" id="GO:0003700">
    <property type="term" value="F:DNA-binding transcription factor activity"/>
    <property type="evidence" value="ECO:0007669"/>
    <property type="project" value="InterPro"/>
</dbReference>
<protein>
    <submittedName>
        <fullName evidence="6">LysR family transcriptional regulator</fullName>
    </submittedName>
</protein>
<comment type="caution">
    <text evidence="6">The sequence shown here is derived from an EMBL/GenBank/DDBJ whole genome shotgun (WGS) entry which is preliminary data.</text>
</comment>
<dbReference type="InterPro" id="IPR005119">
    <property type="entry name" value="LysR_subst-bd"/>
</dbReference>
<name>A0A2W7C0N1_9HYPH</name>
<evidence type="ECO:0000313" key="7">
    <source>
        <dbReference type="Proteomes" id="UP000248616"/>
    </source>
</evidence>
<evidence type="ECO:0000313" key="6">
    <source>
        <dbReference type="EMBL" id="PZV36394.1"/>
    </source>
</evidence>
<feature type="domain" description="HTH lysR-type" evidence="5">
    <location>
        <begin position="3"/>
        <end position="60"/>
    </location>
</feature>
<evidence type="ECO:0000256" key="1">
    <source>
        <dbReference type="ARBA" id="ARBA00009437"/>
    </source>
</evidence>
<dbReference type="RefSeq" id="WP_111546198.1">
    <property type="nucleotide sequence ID" value="NZ_MZXV01000050.1"/>
</dbReference>
<dbReference type="AlphaFoldDB" id="A0A2W7C0N1"/>
<dbReference type="Gene3D" id="3.40.190.10">
    <property type="entry name" value="Periplasmic binding protein-like II"/>
    <property type="match status" value="2"/>
</dbReference>
<dbReference type="InterPro" id="IPR000847">
    <property type="entry name" value="LysR_HTH_N"/>
</dbReference>
<evidence type="ECO:0000259" key="5">
    <source>
        <dbReference type="PROSITE" id="PS50931"/>
    </source>
</evidence>
<reference evidence="7" key="1">
    <citation type="submission" date="2017-03" db="EMBL/GenBank/DDBJ databases">
        <authorList>
            <person name="Safronova V.I."/>
            <person name="Sazanova A.L."/>
            <person name="Chirak E.R."/>
        </authorList>
    </citation>
    <scope>NUCLEOTIDE SEQUENCE [LARGE SCALE GENOMIC DNA]</scope>
    <source>
        <strain evidence="7">Ach-343</strain>
    </source>
</reference>
<dbReference type="Proteomes" id="UP000248616">
    <property type="component" value="Unassembled WGS sequence"/>
</dbReference>
<organism evidence="6 7">
    <name type="scientific">Mesorhizobium kowhaii</name>
    <dbReference type="NCBI Taxonomy" id="1300272"/>
    <lineage>
        <taxon>Bacteria</taxon>
        <taxon>Pseudomonadati</taxon>
        <taxon>Pseudomonadota</taxon>
        <taxon>Alphaproteobacteria</taxon>
        <taxon>Hyphomicrobiales</taxon>
        <taxon>Phyllobacteriaceae</taxon>
        <taxon>Mesorhizobium</taxon>
    </lineage>
</organism>
<dbReference type="SUPFAM" id="SSF53850">
    <property type="entry name" value="Periplasmic binding protein-like II"/>
    <property type="match status" value="1"/>
</dbReference>
<accession>A0A2W7C0N1</accession>
<sequence length="317" mass="34122">MAIELRHLRYAVAAAHYGSFRRAAEALGVKQSSLSRRIRQMEDRLGVAVFERSSSGVRLTTAGTEILRTSRHLVDGLDHMMASAKAAGRGEAGRLAIGFYTSLSAGNLRASLVEHARRFPNVEIRAVEGARASLIVGLEHGTLDVAIVTGEPAVRDGGAMALWGERIMVALPESHPLVTNDIVYWTDLRGETFLLSQRDPEPELRDILLAELASPGVQPKIVTQDVSRESIASLVGAGFGVSLTCEAAIGASYVGVVYRDVQDGRGPSRISYAACWQSDNDNPALAHFLKLLEERYPSLPTRAAESAAPSRTPDPSP</sequence>
<keyword evidence="2" id="KW-0805">Transcription regulation</keyword>
<dbReference type="Pfam" id="PF00126">
    <property type="entry name" value="HTH_1"/>
    <property type="match status" value="1"/>
</dbReference>
<dbReference type="SUPFAM" id="SSF46785">
    <property type="entry name" value="Winged helix' DNA-binding domain"/>
    <property type="match status" value="1"/>
</dbReference>
<dbReference type="PRINTS" id="PR00039">
    <property type="entry name" value="HTHLYSR"/>
</dbReference>
<evidence type="ECO:0000256" key="2">
    <source>
        <dbReference type="ARBA" id="ARBA00023015"/>
    </source>
</evidence>
<dbReference type="PANTHER" id="PTHR30346">
    <property type="entry name" value="TRANSCRIPTIONAL DUAL REGULATOR HCAR-RELATED"/>
    <property type="match status" value="1"/>
</dbReference>
<keyword evidence="4" id="KW-0804">Transcription</keyword>
<dbReference type="InterPro" id="IPR036390">
    <property type="entry name" value="WH_DNA-bd_sf"/>
</dbReference>
<dbReference type="InterPro" id="IPR036388">
    <property type="entry name" value="WH-like_DNA-bd_sf"/>
</dbReference>
<dbReference type="PROSITE" id="PS50931">
    <property type="entry name" value="HTH_LYSR"/>
    <property type="match status" value="1"/>
</dbReference>
<gene>
    <name evidence="6" type="ORF">B5V02_21670</name>
</gene>
<evidence type="ECO:0000256" key="4">
    <source>
        <dbReference type="ARBA" id="ARBA00023163"/>
    </source>
</evidence>
<comment type="similarity">
    <text evidence="1">Belongs to the LysR transcriptional regulatory family.</text>
</comment>
<keyword evidence="7" id="KW-1185">Reference proteome</keyword>
<dbReference type="PANTHER" id="PTHR30346:SF0">
    <property type="entry name" value="HCA OPERON TRANSCRIPTIONAL ACTIVATOR HCAR"/>
    <property type="match status" value="1"/>
</dbReference>
<dbReference type="Gene3D" id="1.10.10.10">
    <property type="entry name" value="Winged helix-like DNA-binding domain superfamily/Winged helix DNA-binding domain"/>
    <property type="match status" value="1"/>
</dbReference>
<evidence type="ECO:0000256" key="3">
    <source>
        <dbReference type="ARBA" id="ARBA00023125"/>
    </source>
</evidence>
<dbReference type="FunFam" id="1.10.10.10:FF:000001">
    <property type="entry name" value="LysR family transcriptional regulator"/>
    <property type="match status" value="1"/>
</dbReference>
<dbReference type="GO" id="GO:0032993">
    <property type="term" value="C:protein-DNA complex"/>
    <property type="evidence" value="ECO:0007669"/>
    <property type="project" value="TreeGrafter"/>
</dbReference>
<dbReference type="OrthoDB" id="7216893at2"/>
<dbReference type="GO" id="GO:0003677">
    <property type="term" value="F:DNA binding"/>
    <property type="evidence" value="ECO:0007669"/>
    <property type="project" value="UniProtKB-KW"/>
</dbReference>
<keyword evidence="3" id="KW-0238">DNA-binding</keyword>
<dbReference type="EMBL" id="MZXV01000050">
    <property type="protein sequence ID" value="PZV36394.1"/>
    <property type="molecule type" value="Genomic_DNA"/>
</dbReference>
<proteinExistence type="inferred from homology"/>